<dbReference type="InParanoid" id="A0A078AS69"/>
<accession>A0A078AS69</accession>
<organism evidence="1 2">
    <name type="scientific">Stylonychia lemnae</name>
    <name type="common">Ciliate</name>
    <dbReference type="NCBI Taxonomy" id="5949"/>
    <lineage>
        <taxon>Eukaryota</taxon>
        <taxon>Sar</taxon>
        <taxon>Alveolata</taxon>
        <taxon>Ciliophora</taxon>
        <taxon>Intramacronucleata</taxon>
        <taxon>Spirotrichea</taxon>
        <taxon>Stichotrichia</taxon>
        <taxon>Sporadotrichida</taxon>
        <taxon>Oxytrichidae</taxon>
        <taxon>Stylonychinae</taxon>
        <taxon>Stylonychia</taxon>
    </lineage>
</organism>
<keyword evidence="2" id="KW-1185">Reference proteome</keyword>
<evidence type="ECO:0000313" key="2">
    <source>
        <dbReference type="Proteomes" id="UP000039865"/>
    </source>
</evidence>
<name>A0A078AS69_STYLE</name>
<evidence type="ECO:0000313" key="1">
    <source>
        <dbReference type="EMBL" id="CDW85014.1"/>
    </source>
</evidence>
<protein>
    <submittedName>
        <fullName evidence="1">Uncharacterized protein</fullName>
    </submittedName>
</protein>
<dbReference type="EMBL" id="CCKQ01013364">
    <property type="protein sequence ID" value="CDW85014.1"/>
    <property type="molecule type" value="Genomic_DNA"/>
</dbReference>
<sequence length="636" mass="74615">MLTSGGVELTQRFLESIIQYAFSSAAHRSVRIQAYRLVSQMSSFFQIDWTQIIDSVIQDAQSTQDHEIMSHSYKIMQLMNFNGYGKVMFYFFNENNRELLIKILEMAFKSTDILIQTEALSQISNLMRTYYSNRSDYKNVNEENEGLGSTNQIITKEKQTQFFYQSLDLPVYVLRYAFQWQFEMNYFNQELCIYPPEIAESENKNINISPFQIRKLATDYLKQLSQIITSRQHPKFIKYSAFNALIALISMNNPRNINFCVFQSMDEIQHSLKQIITSTLDQFQHDQDILIKLGFIIPLLKLEHQVGVAINLMSLGHSIQSSIDRFYLLLICNWILIKVSLQLLQIKQNSTIFILFNQQWFVSLWTDIQDEDEENQSARIPYRYKEELCLSLIEASLINYDDILKSFQNDFDFELMDAWLLSSIEVAEICSKVMDWKIKQSLLGESISQAYLLFLEEVSVKIEIMIKRSIENFQSEFSTKAHEYKRRIQNQMAEIYKRMLDEVSIMGINNDQTNIQLPLIKASCILLLCKFWDPINTKEHQLKGKNGLKSEEMSFMIVSQLQKQPIIQSLIQQLLNQLCHNKDKALDMSQGVYLLLNSLFHLAFRFEDLYKKTVQELLTQIQVIPILQKFMIIVLI</sequence>
<dbReference type="OrthoDB" id="10521216at2759"/>
<reference evidence="1 2" key="1">
    <citation type="submission" date="2014-06" db="EMBL/GenBank/DDBJ databases">
        <authorList>
            <person name="Swart Estienne"/>
        </authorList>
    </citation>
    <scope>NUCLEOTIDE SEQUENCE [LARGE SCALE GENOMIC DNA]</scope>
    <source>
        <strain evidence="1 2">130c</strain>
    </source>
</reference>
<dbReference type="Proteomes" id="UP000039865">
    <property type="component" value="Unassembled WGS sequence"/>
</dbReference>
<gene>
    <name evidence="1" type="primary">Contig14702.g15661</name>
    <name evidence="1" type="ORF">STYLEM_14084</name>
</gene>
<dbReference type="AlphaFoldDB" id="A0A078AS69"/>
<proteinExistence type="predicted"/>